<comment type="caution">
    <text evidence="3">The sequence shown here is derived from an EMBL/GenBank/DDBJ whole genome shotgun (WGS) entry which is preliminary data.</text>
</comment>
<keyword evidence="1" id="KW-1133">Transmembrane helix</keyword>
<organism evidence="3 4">
    <name type="scientific">Candidatus Woesebacteria bacterium GW2011_GWC2_31_9</name>
    <dbReference type="NCBI Taxonomy" id="1618586"/>
    <lineage>
        <taxon>Bacteria</taxon>
        <taxon>Candidatus Woeseibacteriota</taxon>
    </lineage>
</organism>
<evidence type="ECO:0000259" key="2">
    <source>
        <dbReference type="Pfam" id="PF04865"/>
    </source>
</evidence>
<dbReference type="Pfam" id="PF04865">
    <property type="entry name" value="Baseplate_J"/>
    <property type="match status" value="1"/>
</dbReference>
<dbReference type="AlphaFoldDB" id="A0A0F9YXT7"/>
<accession>A0A0F9YXT7</accession>
<gene>
    <name evidence="3" type="ORF">UR21_C0012G0007</name>
</gene>
<reference evidence="3 4" key="1">
    <citation type="journal article" date="2015" name="Nature">
        <title>rRNA introns, odd ribosomes, and small enigmatic genomes across a large radiation of phyla.</title>
        <authorList>
            <person name="Brown C.T."/>
            <person name="Hug L.A."/>
            <person name="Thomas B.C."/>
            <person name="Sharon I."/>
            <person name="Castelle C.J."/>
            <person name="Singh A."/>
            <person name="Wilkins M.J."/>
            <person name="Williams K.H."/>
            <person name="Banfield J.F."/>
        </authorList>
    </citation>
    <scope>NUCLEOTIDE SEQUENCE [LARGE SCALE GENOMIC DNA]</scope>
</reference>
<evidence type="ECO:0000256" key="1">
    <source>
        <dbReference type="SAM" id="Phobius"/>
    </source>
</evidence>
<keyword evidence="1" id="KW-0812">Transmembrane</keyword>
<dbReference type="Proteomes" id="UP000034803">
    <property type="component" value="Unassembled WGS sequence"/>
</dbReference>
<keyword evidence="1" id="KW-0472">Membrane</keyword>
<feature type="domain" description="Baseplate protein J-like barrel" evidence="2">
    <location>
        <begin position="421"/>
        <end position="504"/>
    </location>
</feature>
<proteinExistence type="predicted"/>
<protein>
    <recommendedName>
        <fullName evidence="2">Baseplate protein J-like barrel domain-containing protein</fullName>
    </recommendedName>
</protein>
<feature type="transmembrane region" description="Helical" evidence="1">
    <location>
        <begin position="338"/>
        <end position="359"/>
    </location>
</feature>
<name>A0A0F9YXT7_9BACT</name>
<dbReference type="InterPro" id="IPR006949">
    <property type="entry name" value="Barrel_Baseplate_J-like"/>
</dbReference>
<evidence type="ECO:0000313" key="3">
    <source>
        <dbReference type="EMBL" id="KKP31266.1"/>
    </source>
</evidence>
<evidence type="ECO:0000313" key="4">
    <source>
        <dbReference type="Proteomes" id="UP000034803"/>
    </source>
</evidence>
<dbReference type="EMBL" id="LBOI01000012">
    <property type="protein sequence ID" value="KKP31266.1"/>
    <property type="molecule type" value="Genomic_DNA"/>
</dbReference>
<sequence>MDIKSLINKTKEKKEYFWALLLEAQWISSAVWQIDDGKVEVISTSPSTRWENEENLIEAVDASLSSCTQNLPEDIGEPSKTVFGVPSLWVEGGNIKEEHLTSLKKICQELSLEPSGFVVLPEAIAHFVKIKEESPLSGVTVGISNENLDISVFNLGKLVGTTIVARSVSVEEDLLEGLSRLAVNQESFPPRILLYNQKEPELEEIKSALESFEWGKIGESGFLHTPKLEIIEPDNKILAVCLAGGSEMEEVTGIKIGLQIDNLKNNEVVEKTEKSTFNKPEELENVSEPKGITPEDLGFVVGSGGGEIKKKFNLKLPKLPVFKFKKPTVNFATNKRPFIIGGITLVTIFVIGFVLWWFLPKASVTVFVSPKKLEERINLEFGTDISSKNVDETVSGDKTKSTTGTKTVGEKAKGSVKIQNGTAFAINLPSGTIITSATDLRFVTTKTASISGALSPSEPGTTVIDVEAGSIGSEYNLAKDEIFKVANYPKAEVDATSTNNLTGGTSRQISAVSESDRSTLLKDLTNELLDEAKTKLKEKISEEDLLIEPSLKIEVKNEDFSNKVGDEASTIKLSLELNVVGNTVSKKNLTDISKRQLEGKIPSGFVLHEDQILYDFSSTSDETKFEVIISVNLLPNINPDEIAKKIVGKYPNLAESYLGNVPGFVRAEFRIKPLLPGKLGTLPHLYKNISVEISAER</sequence>